<evidence type="ECO:0000259" key="2">
    <source>
        <dbReference type="Pfam" id="PF22936"/>
    </source>
</evidence>
<evidence type="ECO:0000259" key="1">
    <source>
        <dbReference type="Pfam" id="PF13976"/>
    </source>
</evidence>
<reference evidence="3 4" key="1">
    <citation type="submission" date="2024-01" db="EMBL/GenBank/DDBJ databases">
        <title>The complete chloroplast genome sequence of Lithospermum erythrorhizon: insights into the phylogenetic relationship among Boraginaceae species and the maternal lineages of purple gromwells.</title>
        <authorList>
            <person name="Okada T."/>
            <person name="Watanabe K."/>
        </authorList>
    </citation>
    <scope>NUCLEOTIDE SEQUENCE [LARGE SCALE GENOMIC DNA]</scope>
</reference>
<gene>
    <name evidence="3" type="ORF">LIER_41432</name>
</gene>
<evidence type="ECO:0000313" key="4">
    <source>
        <dbReference type="Proteomes" id="UP001454036"/>
    </source>
</evidence>
<evidence type="ECO:0008006" key="5">
    <source>
        <dbReference type="Google" id="ProtNLM"/>
    </source>
</evidence>
<dbReference type="EMBL" id="BAABME010025920">
    <property type="protein sequence ID" value="GAA0172967.1"/>
    <property type="molecule type" value="Genomic_DNA"/>
</dbReference>
<evidence type="ECO:0000313" key="3">
    <source>
        <dbReference type="EMBL" id="GAA0172967.1"/>
    </source>
</evidence>
<dbReference type="Pfam" id="PF13976">
    <property type="entry name" value="gag_pre-integrs"/>
    <property type="match status" value="1"/>
</dbReference>
<comment type="caution">
    <text evidence="3">The sequence shown here is derived from an EMBL/GenBank/DDBJ whole genome shotgun (WGS) entry which is preliminary data.</text>
</comment>
<feature type="domain" description="GAG-pre-integrase" evidence="1">
    <location>
        <begin position="136"/>
        <end position="181"/>
    </location>
</feature>
<dbReference type="InterPro" id="IPR054722">
    <property type="entry name" value="PolX-like_BBD"/>
</dbReference>
<protein>
    <recommendedName>
        <fullName evidence="5">GAG-pre-integrase domain-containing protein</fullName>
    </recommendedName>
</protein>
<feature type="domain" description="Retrovirus-related Pol polyprotein from transposon TNT 1-94-like beta-barrel" evidence="2">
    <location>
        <begin position="27"/>
        <end position="103"/>
    </location>
</feature>
<proteinExistence type="predicted"/>
<organism evidence="3 4">
    <name type="scientific">Lithospermum erythrorhizon</name>
    <name type="common">Purple gromwell</name>
    <name type="synonym">Lithospermum officinale var. erythrorhizon</name>
    <dbReference type="NCBI Taxonomy" id="34254"/>
    <lineage>
        <taxon>Eukaryota</taxon>
        <taxon>Viridiplantae</taxon>
        <taxon>Streptophyta</taxon>
        <taxon>Embryophyta</taxon>
        <taxon>Tracheophyta</taxon>
        <taxon>Spermatophyta</taxon>
        <taxon>Magnoliopsida</taxon>
        <taxon>eudicotyledons</taxon>
        <taxon>Gunneridae</taxon>
        <taxon>Pentapetalae</taxon>
        <taxon>asterids</taxon>
        <taxon>lamiids</taxon>
        <taxon>Boraginales</taxon>
        <taxon>Boraginaceae</taxon>
        <taxon>Boraginoideae</taxon>
        <taxon>Lithospermeae</taxon>
        <taxon>Lithospermum</taxon>
    </lineage>
</organism>
<dbReference type="AlphaFoldDB" id="A0AAV3RDA5"/>
<dbReference type="Proteomes" id="UP001454036">
    <property type="component" value="Unassembled WGS sequence"/>
</dbReference>
<keyword evidence="4" id="KW-1185">Reference proteome</keyword>
<sequence length="185" mass="20638">MVSEGISTSSVVQQPPTPAYSSNYLPWIPNIGATHHITLDPSSLHHSKPYQGNDRLQVASGQQLPISHTGTLIVPSSSHLLHLNDILHVPNSQKSLLSVQNFCQDNQTYFEFHPSHFLIKDQVTHRPLLSGTSDEGLYRLHPSLGVKSPGAFSAQSSSESMHVWHHRLGHPHDRVFKQVIRPFKL</sequence>
<dbReference type="Pfam" id="PF22936">
    <property type="entry name" value="Pol_BBD"/>
    <property type="match status" value="1"/>
</dbReference>
<name>A0AAV3RDA5_LITER</name>
<dbReference type="InterPro" id="IPR025724">
    <property type="entry name" value="GAG-pre-integrase_dom"/>
</dbReference>
<accession>A0AAV3RDA5</accession>